<dbReference type="InterPro" id="IPR029056">
    <property type="entry name" value="Ribokinase-like"/>
</dbReference>
<evidence type="ECO:0000259" key="2">
    <source>
        <dbReference type="Pfam" id="PF00294"/>
    </source>
</evidence>
<keyword evidence="4" id="KW-1185">Reference proteome</keyword>
<dbReference type="SUPFAM" id="SSF53613">
    <property type="entry name" value="Ribokinase-like"/>
    <property type="match status" value="2"/>
</dbReference>
<dbReference type="Pfam" id="PF00294">
    <property type="entry name" value="PfkB"/>
    <property type="match status" value="1"/>
</dbReference>
<accession>A0A1Y2H5W8</accession>
<dbReference type="Gene3D" id="3.40.1190.20">
    <property type="match status" value="2"/>
</dbReference>
<feature type="domain" description="Carbohydrate kinase PfkB" evidence="2">
    <location>
        <begin position="45"/>
        <end position="268"/>
    </location>
</feature>
<evidence type="ECO:0000313" key="3">
    <source>
        <dbReference type="EMBL" id="ORZ29391.1"/>
    </source>
</evidence>
<protein>
    <submittedName>
        <fullName evidence="3">Ribokinase-like protein</fullName>
    </submittedName>
</protein>
<dbReference type="InterPro" id="IPR011611">
    <property type="entry name" value="PfkB_dom"/>
</dbReference>
<dbReference type="PANTHER" id="PTHR46566:SF2">
    <property type="entry name" value="ATP-DEPENDENT 6-PHOSPHOFRUCTOKINASE ISOZYME 2"/>
    <property type="match status" value="1"/>
</dbReference>
<dbReference type="EMBL" id="MCFL01000204">
    <property type="protein sequence ID" value="ORZ29391.1"/>
    <property type="molecule type" value="Genomic_DNA"/>
</dbReference>
<keyword evidence="3" id="KW-0808">Transferase</keyword>
<dbReference type="PANTHER" id="PTHR46566">
    <property type="entry name" value="1-PHOSPHOFRUCTOKINASE-RELATED"/>
    <property type="match status" value="1"/>
</dbReference>
<dbReference type="AlphaFoldDB" id="A0A1Y2H5W8"/>
<feature type="region of interest" description="Disordered" evidence="1">
    <location>
        <begin position="321"/>
        <end position="388"/>
    </location>
</feature>
<dbReference type="STRING" id="765915.A0A1Y2H5W8"/>
<feature type="compositionally biased region" description="Pro residues" evidence="1">
    <location>
        <begin position="369"/>
        <end position="386"/>
    </location>
</feature>
<dbReference type="Proteomes" id="UP000193411">
    <property type="component" value="Unassembled WGS sequence"/>
</dbReference>
<dbReference type="OrthoDB" id="26487at2759"/>
<sequence>MANMPAATTPTTSTTTLTGFADPIRPILCIGVNPAFQTTLHFESFSPGKVNRAFKKTHSIGGKGQNVAIAVQQLGLADKVCVLQFSGGVTGKYICDALREKRIATFNVPVAKPTRTCTTVLDYVANGSTELIEPSSPVTPSEVDAFRDVATRLMASGALKGIALCGTFPAGVDGALYQFLTQHKPTEGCVLLLDAYRGVEGTLMSGKVDVVKINGEEARSLVGVPPTTPLAAVGHEIMSRYPLGSVAITNGALSAFLFVRTSGSSVDAFEYHLPSLESILAEANDADDPLLADVPPADTLADVTAEFIQPRPTATQLSDTLAVPGTTSQPSPPSPSSVDLTGGCGSPLAPRPRRVSRSGVAISSAPQPALAPAPRPRSKSPLPPRLNSPATQALLLKESSAALPSPIGGPPLVAAGVAADVAAPRAPDVGMPRPQLVLNPLGAGDTCSGVMLAKYVEGARPGDWVDAFRYGLAAASASCLMTESTAHFEVAVMEAVYARVKVDKV</sequence>
<dbReference type="GO" id="GO:0016301">
    <property type="term" value="F:kinase activity"/>
    <property type="evidence" value="ECO:0007669"/>
    <property type="project" value="UniProtKB-KW"/>
</dbReference>
<reference evidence="3 4" key="1">
    <citation type="submission" date="2016-07" db="EMBL/GenBank/DDBJ databases">
        <title>Pervasive Adenine N6-methylation of Active Genes in Fungi.</title>
        <authorList>
            <consortium name="DOE Joint Genome Institute"/>
            <person name="Mondo S.J."/>
            <person name="Dannebaum R.O."/>
            <person name="Kuo R.C."/>
            <person name="Labutti K."/>
            <person name="Haridas S."/>
            <person name="Kuo A."/>
            <person name="Salamov A."/>
            <person name="Ahrendt S.R."/>
            <person name="Lipzen A."/>
            <person name="Sullivan W."/>
            <person name="Andreopoulos W.B."/>
            <person name="Clum A."/>
            <person name="Lindquist E."/>
            <person name="Daum C."/>
            <person name="Ramamoorthy G.K."/>
            <person name="Gryganskyi A."/>
            <person name="Culley D."/>
            <person name="Magnuson J.K."/>
            <person name="James T.Y."/>
            <person name="O'Malley M.A."/>
            <person name="Stajich J.E."/>
            <person name="Spatafora J.W."/>
            <person name="Visel A."/>
            <person name="Grigoriev I.V."/>
        </authorList>
    </citation>
    <scope>NUCLEOTIDE SEQUENCE [LARGE SCALE GENOMIC DNA]</scope>
    <source>
        <strain evidence="3 4">PL171</strain>
    </source>
</reference>
<evidence type="ECO:0000313" key="4">
    <source>
        <dbReference type="Proteomes" id="UP000193411"/>
    </source>
</evidence>
<gene>
    <name evidence="3" type="ORF">BCR44DRAFT_69177</name>
</gene>
<keyword evidence="3" id="KW-0418">Kinase</keyword>
<organism evidence="3 4">
    <name type="scientific">Catenaria anguillulae PL171</name>
    <dbReference type="NCBI Taxonomy" id="765915"/>
    <lineage>
        <taxon>Eukaryota</taxon>
        <taxon>Fungi</taxon>
        <taxon>Fungi incertae sedis</taxon>
        <taxon>Blastocladiomycota</taxon>
        <taxon>Blastocladiomycetes</taxon>
        <taxon>Blastocladiales</taxon>
        <taxon>Catenariaceae</taxon>
        <taxon>Catenaria</taxon>
    </lineage>
</organism>
<comment type="caution">
    <text evidence="3">The sequence shown here is derived from an EMBL/GenBank/DDBJ whole genome shotgun (WGS) entry which is preliminary data.</text>
</comment>
<proteinExistence type="predicted"/>
<evidence type="ECO:0000256" key="1">
    <source>
        <dbReference type="SAM" id="MobiDB-lite"/>
    </source>
</evidence>
<name>A0A1Y2H5W8_9FUNG</name>